<dbReference type="AlphaFoldDB" id="A0A814UXW8"/>
<dbReference type="PANTHER" id="PTHR43056:SF10">
    <property type="entry name" value="COCE_NOND FAMILY, PUTATIVE (AFU_ORTHOLOGUE AFUA_7G00600)-RELATED"/>
    <property type="match status" value="1"/>
</dbReference>
<dbReference type="InterPro" id="IPR005674">
    <property type="entry name" value="CocE/Ser_esterase"/>
</dbReference>
<dbReference type="EMBL" id="CAJNOH010001139">
    <property type="protein sequence ID" value="CAF1180635.1"/>
    <property type="molecule type" value="Genomic_DNA"/>
</dbReference>
<evidence type="ECO:0000256" key="1">
    <source>
        <dbReference type="ARBA" id="ARBA00022801"/>
    </source>
</evidence>
<organism evidence="3 5">
    <name type="scientific">Rotaria sordida</name>
    <dbReference type="NCBI Taxonomy" id="392033"/>
    <lineage>
        <taxon>Eukaryota</taxon>
        <taxon>Metazoa</taxon>
        <taxon>Spiralia</taxon>
        <taxon>Gnathifera</taxon>
        <taxon>Rotifera</taxon>
        <taxon>Eurotatoria</taxon>
        <taxon>Bdelloidea</taxon>
        <taxon>Philodinida</taxon>
        <taxon>Philodinidae</taxon>
        <taxon>Rotaria</taxon>
    </lineage>
</organism>
<dbReference type="Gene3D" id="3.40.50.1820">
    <property type="entry name" value="alpha/beta hydrolase"/>
    <property type="match status" value="1"/>
</dbReference>
<accession>A0A814UXW8</accession>
<name>A0A814UXW8_9BILA</name>
<dbReference type="InterPro" id="IPR008979">
    <property type="entry name" value="Galactose-bd-like_sf"/>
</dbReference>
<gene>
    <name evidence="4" type="ORF">JXQ802_LOCUS36987</name>
    <name evidence="3" type="ORF">PYM288_LOCUS23787</name>
</gene>
<protein>
    <recommendedName>
        <fullName evidence="2">Xaa-Pro dipeptidyl-peptidase C-terminal domain-containing protein</fullName>
    </recommendedName>
</protein>
<comment type="caution">
    <text evidence="3">The sequence shown here is derived from an EMBL/GenBank/DDBJ whole genome shotgun (WGS) entry which is preliminary data.</text>
</comment>
<dbReference type="InterPro" id="IPR050585">
    <property type="entry name" value="Xaa-Pro_dipeptidyl-ppase/CocE"/>
</dbReference>
<keyword evidence="6" id="KW-1185">Reference proteome</keyword>
<dbReference type="SUPFAM" id="SSF49785">
    <property type="entry name" value="Galactose-binding domain-like"/>
    <property type="match status" value="1"/>
</dbReference>
<dbReference type="InterPro" id="IPR013736">
    <property type="entry name" value="Xaa-Pro_dipept_C"/>
</dbReference>
<dbReference type="Gene3D" id="1.10.3020.10">
    <property type="entry name" value="alpha-amino acid ester hydrolase ( Helical cap domain)"/>
    <property type="match status" value="1"/>
</dbReference>
<sequence>MCSSNVDDCYPSIRNEYPYIIEKCSSITIELEDNIKLAATIWMPKKRNEELRKEEKFASILHYLPYRKSDFTSQRDEIRLKYLSGFGYVSIRVDIRGTGNSQGIFDDEYSEQEQSDGLKILKWIEKQEWSNGKVVMYGKSWGGINGLQIGYLQPKNLYGIISAYSTDDRYSDDTHYYGGCLAAQEALAWSTQMLIWLSLPPHPSYEGGIDKNSDLFTIWKERLDNLIPLDSYWIKHENRDEYWRSGSVCEDYSKISCPVLLIGGFADLYTDPVFRLINKLKCPKRAIIGPWGHEWPDIAYPGPQIGFLFEIVKWLDYYIKGIDNGYDKKEIISIYKLNPNIDELHSIVKQRKGKWIHLNDIPFYPNEHLQRNDYFINENQQINQKQIKYYLSFGSLTIEPNISNNLFPNKISFLSPQQTGISSGNLCILGYLHHPSNSIDQREDDGRSLCFDSLPLTDDYELFGFPTVKLNLSSSSQVGLICVRLCMIDQNTSSSILIARGVLNLTHYQSHEHPKLLNINQIYNIEVTLSGVCVCLPAGCRLRLALSTSYWPIVWPSSQLATLTIHLNESSPCILTLPCLTDKYSTRDDFAFPEIGQGIQTKQLRQSSSDRFRIFDEVNQTIILKINKDYGSIEYPDGLIWDERLESIYQIKENDPQSARIEISRYLKYYFKDESSIKVDIQTKSIMFTQQSPSTYEIIHQLDITNNDQPFFNKTFNLSFPRIYT</sequence>
<dbReference type="SUPFAM" id="SSF53474">
    <property type="entry name" value="alpha/beta-Hydrolases"/>
    <property type="match status" value="1"/>
</dbReference>
<dbReference type="InterPro" id="IPR000383">
    <property type="entry name" value="Xaa-Pro-like_dom"/>
</dbReference>
<evidence type="ECO:0000313" key="5">
    <source>
        <dbReference type="Proteomes" id="UP000663854"/>
    </source>
</evidence>
<reference evidence="3" key="1">
    <citation type="submission" date="2021-02" db="EMBL/GenBank/DDBJ databases">
        <authorList>
            <person name="Nowell W R."/>
        </authorList>
    </citation>
    <scope>NUCLEOTIDE SEQUENCE</scope>
</reference>
<dbReference type="PANTHER" id="PTHR43056">
    <property type="entry name" value="PEPTIDASE S9 PROLYL OLIGOPEPTIDASE"/>
    <property type="match status" value="1"/>
</dbReference>
<dbReference type="NCBIfam" id="TIGR00976">
    <property type="entry name" value="CocE_NonD"/>
    <property type="match status" value="1"/>
</dbReference>
<feature type="domain" description="Xaa-Pro dipeptidyl-peptidase C-terminal" evidence="2">
    <location>
        <begin position="312"/>
        <end position="573"/>
    </location>
</feature>
<proteinExistence type="predicted"/>
<dbReference type="Gene3D" id="2.60.120.260">
    <property type="entry name" value="Galactose-binding domain-like"/>
    <property type="match status" value="1"/>
</dbReference>
<dbReference type="InterPro" id="IPR029058">
    <property type="entry name" value="AB_hydrolase_fold"/>
</dbReference>
<dbReference type="EMBL" id="CAJNOL010001945">
    <property type="protein sequence ID" value="CAF1440776.1"/>
    <property type="molecule type" value="Genomic_DNA"/>
</dbReference>
<dbReference type="Proteomes" id="UP000663870">
    <property type="component" value="Unassembled WGS sequence"/>
</dbReference>
<dbReference type="GO" id="GO:0008239">
    <property type="term" value="F:dipeptidyl-peptidase activity"/>
    <property type="evidence" value="ECO:0007669"/>
    <property type="project" value="InterPro"/>
</dbReference>
<dbReference type="SMART" id="SM00939">
    <property type="entry name" value="PepX_C"/>
    <property type="match status" value="1"/>
</dbReference>
<evidence type="ECO:0000259" key="2">
    <source>
        <dbReference type="SMART" id="SM00939"/>
    </source>
</evidence>
<dbReference type="Pfam" id="PF08530">
    <property type="entry name" value="PepX_C"/>
    <property type="match status" value="1"/>
</dbReference>
<evidence type="ECO:0000313" key="6">
    <source>
        <dbReference type="Proteomes" id="UP000663870"/>
    </source>
</evidence>
<evidence type="ECO:0000313" key="3">
    <source>
        <dbReference type="EMBL" id="CAF1180635.1"/>
    </source>
</evidence>
<evidence type="ECO:0000313" key="4">
    <source>
        <dbReference type="EMBL" id="CAF1440776.1"/>
    </source>
</evidence>
<dbReference type="Proteomes" id="UP000663854">
    <property type="component" value="Unassembled WGS sequence"/>
</dbReference>
<dbReference type="Pfam" id="PF02129">
    <property type="entry name" value="Peptidase_S15"/>
    <property type="match status" value="1"/>
</dbReference>
<keyword evidence="1" id="KW-0378">Hydrolase</keyword>